<dbReference type="SUPFAM" id="SSF50249">
    <property type="entry name" value="Nucleic acid-binding proteins"/>
    <property type="match status" value="1"/>
</dbReference>
<proteinExistence type="inferred from homology"/>
<evidence type="ECO:0000256" key="7">
    <source>
        <dbReference type="HAMAP-Rule" id="MF_00201"/>
    </source>
</evidence>
<evidence type="ECO:0000256" key="5">
    <source>
        <dbReference type="ARBA" id="ARBA00023204"/>
    </source>
</evidence>
<dbReference type="Proteomes" id="UP001501788">
    <property type="component" value="Unassembled WGS sequence"/>
</dbReference>
<accession>A0ABP8LES6</accession>
<dbReference type="InterPro" id="IPR012340">
    <property type="entry name" value="NA-bd_OB-fold"/>
</dbReference>
<reference evidence="10" key="1">
    <citation type="journal article" date="2019" name="Int. J. Syst. Evol. Microbiol.">
        <title>The Global Catalogue of Microorganisms (GCM) 10K type strain sequencing project: providing services to taxonomists for standard genome sequencing and annotation.</title>
        <authorList>
            <consortium name="The Broad Institute Genomics Platform"/>
            <consortium name="The Broad Institute Genome Sequencing Center for Infectious Disease"/>
            <person name="Wu L."/>
            <person name="Ma J."/>
        </authorList>
    </citation>
    <scope>NUCLEOTIDE SEQUENCE [LARGE SCALE GENOMIC DNA]</scope>
    <source>
        <strain evidence="10">JCM 31890</strain>
    </source>
</reference>
<evidence type="ECO:0000313" key="9">
    <source>
        <dbReference type="EMBL" id="GAA4428275.1"/>
    </source>
</evidence>
<keyword evidence="3 7" id="KW-0227">DNA damage</keyword>
<name>A0ABP8LES6_9BURK</name>
<evidence type="ECO:0000259" key="8">
    <source>
        <dbReference type="Pfam" id="PF11967"/>
    </source>
</evidence>
<evidence type="ECO:0000256" key="2">
    <source>
        <dbReference type="ARBA" id="ARBA00021310"/>
    </source>
</evidence>
<comment type="caution">
    <text evidence="9">The sequence shown here is derived from an EMBL/GenBank/DDBJ whole genome shotgun (WGS) entry which is preliminary data.</text>
</comment>
<dbReference type="Gene3D" id="2.40.50.140">
    <property type="entry name" value="Nucleic acid-binding proteins"/>
    <property type="match status" value="1"/>
</dbReference>
<dbReference type="Pfam" id="PF11967">
    <property type="entry name" value="RecO_N"/>
    <property type="match status" value="1"/>
</dbReference>
<dbReference type="SUPFAM" id="SSF57863">
    <property type="entry name" value="ArfGap/RecO-like zinc finger"/>
    <property type="match status" value="1"/>
</dbReference>
<dbReference type="Pfam" id="PF02565">
    <property type="entry name" value="RecO_C"/>
    <property type="match status" value="1"/>
</dbReference>
<evidence type="ECO:0000256" key="6">
    <source>
        <dbReference type="ARBA" id="ARBA00033409"/>
    </source>
</evidence>
<keyword evidence="10" id="KW-1185">Reference proteome</keyword>
<protein>
    <recommendedName>
        <fullName evidence="2 7">DNA repair protein RecO</fullName>
    </recommendedName>
    <alternativeName>
        <fullName evidence="6 7">Recombination protein O</fullName>
    </alternativeName>
</protein>
<evidence type="ECO:0000256" key="1">
    <source>
        <dbReference type="ARBA" id="ARBA00007452"/>
    </source>
</evidence>
<dbReference type="NCBIfam" id="TIGR00613">
    <property type="entry name" value="reco"/>
    <property type="match status" value="1"/>
</dbReference>
<dbReference type="HAMAP" id="MF_00201">
    <property type="entry name" value="RecO"/>
    <property type="match status" value="1"/>
</dbReference>
<feature type="domain" description="DNA replication/recombination mediator RecO N-terminal" evidence="8">
    <location>
        <begin position="30"/>
        <end position="103"/>
    </location>
</feature>
<evidence type="ECO:0000313" key="10">
    <source>
        <dbReference type="Proteomes" id="UP001501788"/>
    </source>
</evidence>
<comment type="similarity">
    <text evidence="1 7">Belongs to the RecO family.</text>
</comment>
<dbReference type="InterPro" id="IPR003717">
    <property type="entry name" value="RecO"/>
</dbReference>
<dbReference type="InterPro" id="IPR042242">
    <property type="entry name" value="RecO_C"/>
</dbReference>
<comment type="function">
    <text evidence="7">Involved in DNA repair and RecF pathway recombination.</text>
</comment>
<organism evidence="9 10">
    <name type="scientific">Acidovorax lacteus</name>
    <dbReference type="NCBI Taxonomy" id="1924988"/>
    <lineage>
        <taxon>Bacteria</taxon>
        <taxon>Pseudomonadati</taxon>
        <taxon>Pseudomonadota</taxon>
        <taxon>Betaproteobacteria</taxon>
        <taxon>Burkholderiales</taxon>
        <taxon>Comamonadaceae</taxon>
        <taxon>Acidovorax</taxon>
    </lineage>
</organism>
<keyword evidence="5 7" id="KW-0234">DNA repair</keyword>
<gene>
    <name evidence="7 9" type="primary">recO</name>
    <name evidence="9" type="ORF">GCM10023090_26780</name>
</gene>
<keyword evidence="4 7" id="KW-0233">DNA recombination</keyword>
<sequence>MSRQSAGEYAARTVPGMSAARIAPRRVADEPAFVLHSYDWSETSLIVEAFTRAHGRVALVAKGAKRPSSGFRPVLLPLQPVRLGYTPARDESADIHTLKSADWAGGHVMPSGEALLSGLYLNELLLRLLARGDPHPVLFDAYAAVVRVLADHQAAALEPVLRSFELVLLREVGLLPSLDVQTLTLAPLRGAQPYVLVPEGGLREAAPSDRVALPGTQWHALQQALDAPEGGFAAVLRACAPVSAELKPLLRTLLQYHCGPALLRTRQLMKDLQSL</sequence>
<dbReference type="PANTHER" id="PTHR33991">
    <property type="entry name" value="DNA REPAIR PROTEIN RECO"/>
    <property type="match status" value="1"/>
</dbReference>
<dbReference type="InterPro" id="IPR037278">
    <property type="entry name" value="ARFGAP/RecO"/>
</dbReference>
<dbReference type="InterPro" id="IPR022572">
    <property type="entry name" value="DNA_rep/recomb_RecO_N"/>
</dbReference>
<evidence type="ECO:0000256" key="4">
    <source>
        <dbReference type="ARBA" id="ARBA00023172"/>
    </source>
</evidence>
<evidence type="ECO:0000256" key="3">
    <source>
        <dbReference type="ARBA" id="ARBA00022763"/>
    </source>
</evidence>
<dbReference type="Gene3D" id="1.20.1440.120">
    <property type="entry name" value="Recombination protein O, C-terminal domain"/>
    <property type="match status" value="1"/>
</dbReference>
<dbReference type="EMBL" id="BAABEX010000029">
    <property type="protein sequence ID" value="GAA4428275.1"/>
    <property type="molecule type" value="Genomic_DNA"/>
</dbReference>
<dbReference type="PANTHER" id="PTHR33991:SF1">
    <property type="entry name" value="DNA REPAIR PROTEIN RECO"/>
    <property type="match status" value="1"/>
</dbReference>